<protein>
    <submittedName>
        <fullName evidence="3">PEP-CTERM sorting domain-containing protein</fullName>
    </submittedName>
</protein>
<reference evidence="3 4" key="1">
    <citation type="submission" date="2020-02" db="EMBL/GenBank/DDBJ databases">
        <title>Draft genome sequence of Limisphaera ngatamarikiensis NGM72.4T, a thermophilic Verrucomicrobia grouped in subdivision 3.</title>
        <authorList>
            <person name="Carere C.R."/>
            <person name="Steen J."/>
            <person name="Hugenholtz P."/>
            <person name="Stott M.B."/>
        </authorList>
    </citation>
    <scope>NUCLEOTIDE SEQUENCE [LARGE SCALE GENOMIC DNA]</scope>
    <source>
        <strain evidence="3 4">NGM72.4</strain>
    </source>
</reference>
<name>A0A6M1RU77_9BACT</name>
<keyword evidence="1" id="KW-0472">Membrane</keyword>
<sequence length="284" mass="29251">MAIGLALGTRTTSGVPLPFADGFDYPEGERLGTSGSSGDIWTVGNSTGTGSATVDSSAALTFPGLPSLGGKGLLSQGIPTSNRDRGVVIAPDANSLANWADLGSLYVSYLLRVDAGPEGNPRLLSAYRDSVGGGGFTPSAGVFVGTDLKLGIAKVANNDVAWTADPLTIGQTYLLVWRYKYVDGANNDELALWVNPPASSFGADESNVPTPTIATTVGSDDTGIHAFHFTVRTAGPYNGGGTYALDDVRIGTSWASVVVPEPATAALIGLGFLALWQGRRIRQG</sequence>
<evidence type="ECO:0000313" key="4">
    <source>
        <dbReference type="Proteomes" id="UP000477311"/>
    </source>
</evidence>
<evidence type="ECO:0000256" key="1">
    <source>
        <dbReference type="SAM" id="Phobius"/>
    </source>
</evidence>
<dbReference type="AlphaFoldDB" id="A0A6M1RU77"/>
<keyword evidence="1" id="KW-1133">Transmembrane helix</keyword>
<proteinExistence type="predicted"/>
<evidence type="ECO:0000313" key="3">
    <source>
        <dbReference type="EMBL" id="NGO40195.1"/>
    </source>
</evidence>
<feature type="domain" description="Ice-binding protein C-terminal" evidence="2">
    <location>
        <begin position="259"/>
        <end position="280"/>
    </location>
</feature>
<keyword evidence="1" id="KW-0812">Transmembrane</keyword>
<feature type="transmembrane region" description="Helical" evidence="1">
    <location>
        <begin position="254"/>
        <end position="276"/>
    </location>
</feature>
<evidence type="ECO:0000259" key="2">
    <source>
        <dbReference type="Pfam" id="PF07589"/>
    </source>
</evidence>
<dbReference type="EMBL" id="JAAKYA010000082">
    <property type="protein sequence ID" value="NGO40195.1"/>
    <property type="molecule type" value="Genomic_DNA"/>
</dbReference>
<dbReference type="RefSeq" id="WP_165108536.1">
    <property type="nucleotide sequence ID" value="NZ_JAAKYA010000082.1"/>
</dbReference>
<gene>
    <name evidence="3" type="ORF">G4L39_12440</name>
</gene>
<accession>A0A6M1RU77</accession>
<dbReference type="Pfam" id="PF07589">
    <property type="entry name" value="PEP-CTERM"/>
    <property type="match status" value="1"/>
</dbReference>
<keyword evidence="4" id="KW-1185">Reference proteome</keyword>
<dbReference type="InterPro" id="IPR013424">
    <property type="entry name" value="Ice-binding_C"/>
</dbReference>
<dbReference type="Proteomes" id="UP000477311">
    <property type="component" value="Unassembled WGS sequence"/>
</dbReference>
<comment type="caution">
    <text evidence="3">The sequence shown here is derived from an EMBL/GenBank/DDBJ whole genome shotgun (WGS) entry which is preliminary data.</text>
</comment>
<organism evidence="3 4">
    <name type="scientific">Limisphaera ngatamarikiensis</name>
    <dbReference type="NCBI Taxonomy" id="1324935"/>
    <lineage>
        <taxon>Bacteria</taxon>
        <taxon>Pseudomonadati</taxon>
        <taxon>Verrucomicrobiota</taxon>
        <taxon>Verrucomicrobiia</taxon>
        <taxon>Limisphaerales</taxon>
        <taxon>Limisphaeraceae</taxon>
        <taxon>Limisphaera</taxon>
    </lineage>
</organism>